<proteinExistence type="predicted"/>
<name>A0A7S3QKI4_DUNTE</name>
<protein>
    <recommendedName>
        <fullName evidence="7">Sugar phosphate transporter domain-containing protein</fullName>
    </recommendedName>
</protein>
<keyword evidence="4 6" id="KW-0472">Membrane</keyword>
<feature type="transmembrane region" description="Helical" evidence="6">
    <location>
        <begin position="318"/>
        <end position="338"/>
    </location>
</feature>
<evidence type="ECO:0000313" key="8">
    <source>
        <dbReference type="EMBL" id="CAE0485634.1"/>
    </source>
</evidence>
<evidence type="ECO:0000256" key="4">
    <source>
        <dbReference type="ARBA" id="ARBA00023136"/>
    </source>
</evidence>
<evidence type="ECO:0000259" key="7">
    <source>
        <dbReference type="Pfam" id="PF03151"/>
    </source>
</evidence>
<feature type="domain" description="Sugar phosphate transporter" evidence="7">
    <location>
        <begin position="31"/>
        <end position="334"/>
    </location>
</feature>
<feature type="compositionally biased region" description="Low complexity" evidence="5">
    <location>
        <begin position="368"/>
        <end position="378"/>
    </location>
</feature>
<sequence length="394" mass="42617">MQRKAMARRQGINGGSQSEPLNVLTLARNLGLILAWYILSTTLGLYNKKLVGKDGLFGKGAFPAPLFMSSAQFLIQALLAKAVFYSRVVERTARNPMSWREYIHTIGPNGVTTGLDVGLSNLSLAYITMSFYTMCKSTVPIFLLLFAFIWRTERPSWALSGVVLIISIGLALLVMGETAFNGTGFVLVMVASCLSGFRFTLTQVFLQGHQEAGALGGPLEMLELLTPVMCVTTLLISVASERLHMVLPTSPYFSSVEHALITLGIISLGAALAFMMVWTEYKVIHHTSALTLIIAGTVKEIITVITAMLVFGDQLTTVNGLGLGIVICGVCFFNYHKYTKNKDAAMRRAEKAGSDSSRVELEPLVIASSSSQSQSLGEQLGGGNGDTMHTKQTI</sequence>
<feature type="transmembrane region" description="Helical" evidence="6">
    <location>
        <begin position="157"/>
        <end position="176"/>
    </location>
</feature>
<gene>
    <name evidence="8" type="ORF">DTER00134_LOCUS673</name>
</gene>
<evidence type="ECO:0000256" key="5">
    <source>
        <dbReference type="SAM" id="MobiDB-lite"/>
    </source>
</evidence>
<dbReference type="InterPro" id="IPR050186">
    <property type="entry name" value="TPT_transporter"/>
</dbReference>
<accession>A0A7S3QKI4</accession>
<feature type="transmembrane region" description="Helical" evidence="6">
    <location>
        <begin position="259"/>
        <end position="278"/>
    </location>
</feature>
<dbReference type="EMBL" id="HBIP01001596">
    <property type="protein sequence ID" value="CAE0485634.1"/>
    <property type="molecule type" value="Transcribed_RNA"/>
</dbReference>
<feature type="transmembrane region" description="Helical" evidence="6">
    <location>
        <begin position="290"/>
        <end position="312"/>
    </location>
</feature>
<evidence type="ECO:0000256" key="3">
    <source>
        <dbReference type="ARBA" id="ARBA00022989"/>
    </source>
</evidence>
<dbReference type="AlphaFoldDB" id="A0A7S3QKI4"/>
<dbReference type="Pfam" id="PF03151">
    <property type="entry name" value="TPT"/>
    <property type="match status" value="1"/>
</dbReference>
<feature type="region of interest" description="Disordered" evidence="5">
    <location>
        <begin position="368"/>
        <end position="394"/>
    </location>
</feature>
<evidence type="ECO:0000256" key="2">
    <source>
        <dbReference type="ARBA" id="ARBA00022692"/>
    </source>
</evidence>
<dbReference type="SUPFAM" id="SSF103481">
    <property type="entry name" value="Multidrug resistance efflux transporter EmrE"/>
    <property type="match status" value="2"/>
</dbReference>
<dbReference type="InterPro" id="IPR037185">
    <property type="entry name" value="EmrE-like"/>
</dbReference>
<dbReference type="GO" id="GO:0016020">
    <property type="term" value="C:membrane"/>
    <property type="evidence" value="ECO:0007669"/>
    <property type="project" value="UniProtKB-SubCell"/>
</dbReference>
<evidence type="ECO:0000256" key="6">
    <source>
        <dbReference type="SAM" id="Phobius"/>
    </source>
</evidence>
<dbReference type="PANTHER" id="PTHR11132">
    <property type="entry name" value="SOLUTE CARRIER FAMILY 35"/>
    <property type="match status" value="1"/>
</dbReference>
<feature type="transmembrane region" description="Helical" evidence="6">
    <location>
        <begin position="222"/>
        <end position="239"/>
    </location>
</feature>
<reference evidence="8" key="1">
    <citation type="submission" date="2021-01" db="EMBL/GenBank/DDBJ databases">
        <authorList>
            <person name="Corre E."/>
            <person name="Pelletier E."/>
            <person name="Niang G."/>
            <person name="Scheremetjew M."/>
            <person name="Finn R."/>
            <person name="Kale V."/>
            <person name="Holt S."/>
            <person name="Cochrane G."/>
            <person name="Meng A."/>
            <person name="Brown T."/>
            <person name="Cohen L."/>
        </authorList>
    </citation>
    <scope>NUCLEOTIDE SEQUENCE</scope>
    <source>
        <strain evidence="8">CCMP1320</strain>
    </source>
</reference>
<feature type="transmembrane region" description="Helical" evidence="6">
    <location>
        <begin position="21"/>
        <end position="39"/>
    </location>
</feature>
<evidence type="ECO:0000256" key="1">
    <source>
        <dbReference type="ARBA" id="ARBA00004141"/>
    </source>
</evidence>
<comment type="subcellular location">
    <subcellularLocation>
        <location evidence="1">Membrane</location>
        <topology evidence="1">Multi-pass membrane protein</topology>
    </subcellularLocation>
</comment>
<keyword evidence="3 6" id="KW-1133">Transmembrane helix</keyword>
<feature type="transmembrane region" description="Helical" evidence="6">
    <location>
        <begin position="182"/>
        <end position="201"/>
    </location>
</feature>
<organism evidence="8">
    <name type="scientific">Dunaliella tertiolecta</name>
    <name type="common">Green alga</name>
    <dbReference type="NCBI Taxonomy" id="3047"/>
    <lineage>
        <taxon>Eukaryota</taxon>
        <taxon>Viridiplantae</taxon>
        <taxon>Chlorophyta</taxon>
        <taxon>core chlorophytes</taxon>
        <taxon>Chlorophyceae</taxon>
        <taxon>CS clade</taxon>
        <taxon>Chlamydomonadales</taxon>
        <taxon>Dunaliellaceae</taxon>
        <taxon>Dunaliella</taxon>
    </lineage>
</organism>
<dbReference type="InterPro" id="IPR004853">
    <property type="entry name" value="Sugar_P_trans_dom"/>
</dbReference>
<keyword evidence="2 6" id="KW-0812">Transmembrane</keyword>
<feature type="transmembrane region" description="Helical" evidence="6">
    <location>
        <begin position="124"/>
        <end position="150"/>
    </location>
</feature>